<keyword evidence="2" id="KW-1185">Reference proteome</keyword>
<comment type="caution">
    <text evidence="1">The sequence shown here is derived from an EMBL/GenBank/DDBJ whole genome shotgun (WGS) entry which is preliminary data.</text>
</comment>
<dbReference type="EMBL" id="SRLO01001029">
    <property type="protein sequence ID" value="TNN42543.1"/>
    <property type="molecule type" value="Genomic_DNA"/>
</dbReference>
<name>A0A4Z2FP37_9TELE</name>
<accession>A0A4Z2FP37</accession>
<evidence type="ECO:0000313" key="2">
    <source>
        <dbReference type="Proteomes" id="UP000314294"/>
    </source>
</evidence>
<proteinExistence type="predicted"/>
<dbReference type="OrthoDB" id="8963449at2759"/>
<protein>
    <submittedName>
        <fullName evidence="1">Uncharacterized protein</fullName>
    </submittedName>
</protein>
<sequence length="125" mass="14157">MSRMFHSPNPTEKKEAAVLILQLCLHGNSRLLRARAIRSRHRGEEVRGSERKAARDVTLETSLLRLVPGSWRRERAEVSGGQWRSVEVSGGQWRPVKESGGQWRSVETSGGQWRSDVFFVCVTIS</sequence>
<gene>
    <name evidence="1" type="ORF">EYF80_047258</name>
</gene>
<evidence type="ECO:0000313" key="1">
    <source>
        <dbReference type="EMBL" id="TNN42543.1"/>
    </source>
</evidence>
<dbReference type="AlphaFoldDB" id="A0A4Z2FP37"/>
<reference evidence="1 2" key="1">
    <citation type="submission" date="2019-03" db="EMBL/GenBank/DDBJ databases">
        <title>First draft genome of Liparis tanakae, snailfish: a comprehensive survey of snailfish specific genes.</title>
        <authorList>
            <person name="Kim W."/>
            <person name="Song I."/>
            <person name="Jeong J.-H."/>
            <person name="Kim D."/>
            <person name="Kim S."/>
            <person name="Ryu S."/>
            <person name="Song J.Y."/>
            <person name="Lee S.K."/>
        </authorList>
    </citation>
    <scope>NUCLEOTIDE SEQUENCE [LARGE SCALE GENOMIC DNA]</scope>
    <source>
        <tissue evidence="1">Muscle</tissue>
    </source>
</reference>
<dbReference type="Proteomes" id="UP000314294">
    <property type="component" value="Unassembled WGS sequence"/>
</dbReference>
<organism evidence="1 2">
    <name type="scientific">Liparis tanakae</name>
    <name type="common">Tanaka's snailfish</name>
    <dbReference type="NCBI Taxonomy" id="230148"/>
    <lineage>
        <taxon>Eukaryota</taxon>
        <taxon>Metazoa</taxon>
        <taxon>Chordata</taxon>
        <taxon>Craniata</taxon>
        <taxon>Vertebrata</taxon>
        <taxon>Euteleostomi</taxon>
        <taxon>Actinopterygii</taxon>
        <taxon>Neopterygii</taxon>
        <taxon>Teleostei</taxon>
        <taxon>Neoteleostei</taxon>
        <taxon>Acanthomorphata</taxon>
        <taxon>Eupercaria</taxon>
        <taxon>Perciformes</taxon>
        <taxon>Cottioidei</taxon>
        <taxon>Cottales</taxon>
        <taxon>Liparidae</taxon>
        <taxon>Liparis</taxon>
    </lineage>
</organism>